<gene>
    <name evidence="2" type="ORF">FB567DRAFT_224608</name>
</gene>
<feature type="region of interest" description="Disordered" evidence="1">
    <location>
        <begin position="118"/>
        <end position="147"/>
    </location>
</feature>
<evidence type="ECO:0000256" key="1">
    <source>
        <dbReference type="SAM" id="MobiDB-lite"/>
    </source>
</evidence>
<feature type="compositionally biased region" description="Pro residues" evidence="1">
    <location>
        <begin position="273"/>
        <end position="290"/>
    </location>
</feature>
<reference evidence="2" key="1">
    <citation type="journal article" date="2021" name="Nat. Commun.">
        <title>Genetic determinants of endophytism in the Arabidopsis root mycobiome.</title>
        <authorList>
            <person name="Mesny F."/>
            <person name="Miyauchi S."/>
            <person name="Thiergart T."/>
            <person name="Pickel B."/>
            <person name="Atanasova L."/>
            <person name="Karlsson M."/>
            <person name="Huettel B."/>
            <person name="Barry K.W."/>
            <person name="Haridas S."/>
            <person name="Chen C."/>
            <person name="Bauer D."/>
            <person name="Andreopoulos W."/>
            <person name="Pangilinan J."/>
            <person name="LaButti K."/>
            <person name="Riley R."/>
            <person name="Lipzen A."/>
            <person name="Clum A."/>
            <person name="Drula E."/>
            <person name="Henrissat B."/>
            <person name="Kohler A."/>
            <person name="Grigoriev I.V."/>
            <person name="Martin F.M."/>
            <person name="Hacquard S."/>
        </authorList>
    </citation>
    <scope>NUCLEOTIDE SEQUENCE</scope>
    <source>
        <strain evidence="2">MPI-SDFR-AT-0120</strain>
    </source>
</reference>
<evidence type="ECO:0000313" key="2">
    <source>
        <dbReference type="EMBL" id="KAH7069468.1"/>
    </source>
</evidence>
<sequence>METDWHRRGHSMHPASASSVLPTLPSVAELLASSQSTSDSIPAYHHPSSRQHVSRSTPPSAPMLSTAANAASSASTEHSYFAAYSHASQASPTESATSTSPSEPHAYYQVAAHHSSASASSFTPASTAGPAHGLDAPRPQPQPPMNARRQDSIIAHQRLEASKDGSSSVPDANFAYSHRSPNDNYRPTSPASTSYQLPHTSLPPMHHHSASAPASHENAQFRPGTDSAPKGVDALQPDHSNTTIPRQQRYNVRFAANHTPANMPVAQKSRQSPPLPTPPAQPEVVPSPPRTPDEPAGFSDEPAIQAIQRSLQRSEDQQQSDSRDSEPRVERCLVCHETWTRPLFNPSALGSNSSAKSTNEMDKATSGFMNIVEQLQQHSKDADANYAQWIALHSKCPRSRKGSSPSPATSVQSAPTGGSNGMSESQTDGHINTNSNKRKPEALHPDTQKLRKVTLDTESPSSQFARPSATT</sequence>
<feature type="compositionally biased region" description="Low complexity" evidence="1">
    <location>
        <begin position="118"/>
        <end position="131"/>
    </location>
</feature>
<feature type="compositionally biased region" description="Basic and acidic residues" evidence="1">
    <location>
        <begin position="438"/>
        <end position="455"/>
    </location>
</feature>
<dbReference type="Proteomes" id="UP000813461">
    <property type="component" value="Unassembled WGS sequence"/>
</dbReference>
<organism evidence="2 3">
    <name type="scientific">Paraphoma chrysanthemicola</name>
    <dbReference type="NCBI Taxonomy" id="798071"/>
    <lineage>
        <taxon>Eukaryota</taxon>
        <taxon>Fungi</taxon>
        <taxon>Dikarya</taxon>
        <taxon>Ascomycota</taxon>
        <taxon>Pezizomycotina</taxon>
        <taxon>Dothideomycetes</taxon>
        <taxon>Pleosporomycetidae</taxon>
        <taxon>Pleosporales</taxon>
        <taxon>Pleosporineae</taxon>
        <taxon>Phaeosphaeriaceae</taxon>
        <taxon>Paraphoma</taxon>
    </lineage>
</organism>
<feature type="region of interest" description="Disordered" evidence="1">
    <location>
        <begin position="396"/>
        <end position="471"/>
    </location>
</feature>
<name>A0A8K0VSQ4_9PLEO</name>
<comment type="caution">
    <text evidence="2">The sequence shown here is derived from an EMBL/GenBank/DDBJ whole genome shotgun (WGS) entry which is preliminary data.</text>
</comment>
<dbReference type="EMBL" id="JAGMVJ010000029">
    <property type="protein sequence ID" value="KAH7069468.1"/>
    <property type="molecule type" value="Genomic_DNA"/>
</dbReference>
<keyword evidence="3" id="KW-1185">Reference proteome</keyword>
<feature type="compositionally biased region" description="Polar residues" evidence="1">
    <location>
        <begin position="402"/>
        <end position="435"/>
    </location>
</feature>
<feature type="compositionally biased region" description="Polar residues" evidence="1">
    <location>
        <begin position="182"/>
        <end position="199"/>
    </location>
</feature>
<feature type="region of interest" description="Disordered" evidence="1">
    <location>
        <begin position="160"/>
        <end position="250"/>
    </location>
</feature>
<evidence type="ECO:0000313" key="3">
    <source>
        <dbReference type="Proteomes" id="UP000813461"/>
    </source>
</evidence>
<feature type="region of interest" description="Disordered" evidence="1">
    <location>
        <begin position="1"/>
        <end position="70"/>
    </location>
</feature>
<protein>
    <submittedName>
        <fullName evidence="2">Uncharacterized protein</fullName>
    </submittedName>
</protein>
<dbReference type="OrthoDB" id="3793969at2759"/>
<accession>A0A8K0VSQ4</accession>
<feature type="compositionally biased region" description="Polar residues" evidence="1">
    <location>
        <begin position="238"/>
        <end position="250"/>
    </location>
</feature>
<feature type="compositionally biased region" description="Basic and acidic residues" evidence="1">
    <location>
        <begin position="312"/>
        <end position="329"/>
    </location>
</feature>
<feature type="region of interest" description="Disordered" evidence="1">
    <location>
        <begin position="264"/>
        <end position="329"/>
    </location>
</feature>
<dbReference type="AlphaFoldDB" id="A0A8K0VSQ4"/>
<feature type="compositionally biased region" description="Polar residues" evidence="1">
    <location>
        <begin position="456"/>
        <end position="471"/>
    </location>
</feature>
<proteinExistence type="predicted"/>